<keyword evidence="1" id="KW-1133">Transmembrane helix</keyword>
<dbReference type="OrthoDB" id="4897741at2759"/>
<dbReference type="KEGG" id="trr:M419DRAFT_131501"/>
<dbReference type="Proteomes" id="UP000024376">
    <property type="component" value="Unassembled WGS sequence"/>
</dbReference>
<dbReference type="AlphaFoldDB" id="A0A024S837"/>
<feature type="transmembrane region" description="Helical" evidence="1">
    <location>
        <begin position="33"/>
        <end position="55"/>
    </location>
</feature>
<accession>A0A024S837</accession>
<name>A0A024S837_HYPJR</name>
<protein>
    <submittedName>
        <fullName evidence="2">Uncharacterized protein</fullName>
    </submittedName>
</protein>
<evidence type="ECO:0000313" key="2">
    <source>
        <dbReference type="EMBL" id="ETS00362.1"/>
    </source>
</evidence>
<evidence type="ECO:0000313" key="3">
    <source>
        <dbReference type="Proteomes" id="UP000024376"/>
    </source>
</evidence>
<evidence type="ECO:0000256" key="1">
    <source>
        <dbReference type="SAM" id="Phobius"/>
    </source>
</evidence>
<proteinExistence type="predicted"/>
<dbReference type="EMBL" id="KI911152">
    <property type="protein sequence ID" value="ETS00362.1"/>
    <property type="molecule type" value="Genomic_DNA"/>
</dbReference>
<gene>
    <name evidence="2" type="ORF">M419DRAFT_131501</name>
</gene>
<keyword evidence="1" id="KW-0812">Transmembrane</keyword>
<sequence>MSVLLWDASGFFAFLSFPGSAFLVNTISWISLALGLFFSVPFVLCVIFDIVLWIWRTYCISTQEAQISATADTMAASVDTKTATTISDHHDLRARRR</sequence>
<keyword evidence="1" id="KW-0472">Membrane</keyword>
<dbReference type="HOGENOM" id="CLU_2348188_0_0_1"/>
<organism evidence="2 3">
    <name type="scientific">Hypocrea jecorina (strain ATCC 56765 / BCRC 32924 / NRRL 11460 / Rut C-30)</name>
    <name type="common">Trichoderma reesei</name>
    <dbReference type="NCBI Taxonomy" id="1344414"/>
    <lineage>
        <taxon>Eukaryota</taxon>
        <taxon>Fungi</taxon>
        <taxon>Dikarya</taxon>
        <taxon>Ascomycota</taxon>
        <taxon>Pezizomycotina</taxon>
        <taxon>Sordariomycetes</taxon>
        <taxon>Hypocreomycetidae</taxon>
        <taxon>Hypocreales</taxon>
        <taxon>Hypocreaceae</taxon>
        <taxon>Trichoderma</taxon>
    </lineage>
</organism>
<reference evidence="3" key="1">
    <citation type="journal article" date="2013" name="Ind. Biotechnol.">
        <title>Comparative genomics analysis of Trichoderma reesei strains.</title>
        <authorList>
            <person name="Koike H."/>
            <person name="Aerts A."/>
            <person name="LaButti K."/>
            <person name="Grigoriev I.V."/>
            <person name="Baker S.E."/>
        </authorList>
    </citation>
    <scope>NUCLEOTIDE SEQUENCE [LARGE SCALE GENOMIC DNA]</scope>
    <source>
        <strain evidence="3">ATCC 56765 / BCRC 32924 / NRRL 11460 / Rut C-30</strain>
    </source>
</reference>